<dbReference type="PANTHER" id="PTHR36438">
    <property type="entry name" value="IRON-SULFUR CLUSTER REPAIR PROTEIN YTFE"/>
    <property type="match status" value="1"/>
</dbReference>
<gene>
    <name evidence="2" type="ORF">QYS47_21660</name>
    <name evidence="3" type="ORF">QYS48_24005</name>
</gene>
<evidence type="ECO:0000256" key="1">
    <source>
        <dbReference type="ARBA" id="ARBA00004496"/>
    </source>
</evidence>
<dbReference type="InterPro" id="IPR019903">
    <property type="entry name" value="RIC_family"/>
</dbReference>
<protein>
    <submittedName>
        <fullName evidence="2">Iron-sulfur cluster repair di-iron protein</fullName>
    </submittedName>
</protein>
<reference evidence="2 4" key="1">
    <citation type="submission" date="2023-08" db="EMBL/GenBank/DDBJ databases">
        <title>Comparative genomics and taxonomic characterization of three novel marine species of genus Marivirga.</title>
        <authorList>
            <person name="Muhammad N."/>
            <person name="Kim S.-G."/>
        </authorList>
    </citation>
    <scope>NUCLEOTIDE SEQUENCE</scope>
    <source>
        <strain evidence="3 4">ABR2-2</strain>
        <strain evidence="2">BKB1-2</strain>
    </source>
</reference>
<comment type="subcellular location">
    <subcellularLocation>
        <location evidence="1">Cytoplasm</location>
    </subcellularLocation>
</comment>
<dbReference type="PANTHER" id="PTHR36438:SF1">
    <property type="entry name" value="IRON-SULFUR CLUSTER REPAIR PROTEIN YTFE"/>
    <property type="match status" value="1"/>
</dbReference>
<evidence type="ECO:0000313" key="3">
    <source>
        <dbReference type="EMBL" id="WKK85051.2"/>
    </source>
</evidence>
<dbReference type="Gene3D" id="1.20.120.520">
    <property type="entry name" value="nmb1532 protein domain like"/>
    <property type="match status" value="1"/>
</dbReference>
<proteinExistence type="predicted"/>
<dbReference type="EMBL" id="CP129968">
    <property type="protein sequence ID" value="WKK79860.2"/>
    <property type="molecule type" value="Genomic_DNA"/>
</dbReference>
<accession>A0AA49GFR3</accession>
<sequence>MKYSQKKIKELVADNYVFASVLYYLGIEYYEFEEDTLEKVCQNKGVDVKYVIAELEKINRNEEIENIKLLSFPIDLVITYLKHAHFIFIKKDLPFLVKLVNKLNTTENHLATVEKEIKDVFPLFVEDFVHHIYEEEDTLFDYITQLKAIEDRKNNPSAFFYKYPNFNMQKFAIDHEVHDDEMKGIRYLMDQYPVEESSPLNVKVLFSELTRFEEKLKVHAKIENEVLFPKALMLEKSVRKQYDSLIRLN</sequence>
<dbReference type="AlphaFoldDB" id="A0AA49JA34"/>
<keyword evidence="4" id="KW-1185">Reference proteome</keyword>
<dbReference type="RefSeq" id="WP_308356223.1">
    <property type="nucleotide sequence ID" value="NZ_CP129968.2"/>
</dbReference>
<evidence type="ECO:0000313" key="2">
    <source>
        <dbReference type="EMBL" id="WKK79860.2"/>
    </source>
</evidence>
<dbReference type="GO" id="GO:0005737">
    <property type="term" value="C:cytoplasm"/>
    <property type="evidence" value="ECO:0007669"/>
    <property type="project" value="UniProtKB-SubCell"/>
</dbReference>
<dbReference type="EMBL" id="CP129970">
    <property type="protein sequence ID" value="WKK85051.2"/>
    <property type="molecule type" value="Genomic_DNA"/>
</dbReference>
<organism evidence="2">
    <name type="scientific">Marivirga arenosa</name>
    <dbReference type="NCBI Taxonomy" id="3059076"/>
    <lineage>
        <taxon>Bacteria</taxon>
        <taxon>Pseudomonadati</taxon>
        <taxon>Bacteroidota</taxon>
        <taxon>Cytophagia</taxon>
        <taxon>Cytophagales</taxon>
        <taxon>Marivirgaceae</taxon>
        <taxon>Marivirga</taxon>
    </lineage>
</organism>
<dbReference type="Proteomes" id="UP001244443">
    <property type="component" value="Chromosome"/>
</dbReference>
<dbReference type="KEGG" id="marp:QYS47_21660"/>
<accession>A0AA49JA34</accession>
<evidence type="ECO:0000313" key="4">
    <source>
        <dbReference type="Proteomes" id="UP001244443"/>
    </source>
</evidence>
<name>A0AA49JA34_9BACT</name>
<dbReference type="Proteomes" id="UP001232019">
    <property type="component" value="Chromosome"/>
</dbReference>